<evidence type="ECO:0000256" key="8">
    <source>
        <dbReference type="SAM" id="SignalP"/>
    </source>
</evidence>
<evidence type="ECO:0000256" key="2">
    <source>
        <dbReference type="ARBA" id="ARBA00022614"/>
    </source>
</evidence>
<evidence type="ECO:0000256" key="6">
    <source>
        <dbReference type="ARBA" id="ARBA00023136"/>
    </source>
</evidence>
<protein>
    <submittedName>
        <fullName evidence="10">LRR receptor-like protein kinase</fullName>
    </submittedName>
</protein>
<dbReference type="InterPro" id="IPR032675">
    <property type="entry name" value="LRR_dom_sf"/>
</dbReference>
<dbReference type="InterPro" id="IPR003591">
    <property type="entry name" value="Leu-rich_rpt_typical-subtyp"/>
</dbReference>
<reference evidence="10" key="1">
    <citation type="submission" date="2022-08" db="EMBL/GenBank/DDBJ databases">
        <authorList>
            <person name="Marques A."/>
        </authorList>
    </citation>
    <scope>NUCLEOTIDE SEQUENCE</scope>
    <source>
        <strain evidence="10">RhyPub2mFocal</strain>
        <tissue evidence="10">Leaves</tissue>
    </source>
</reference>
<dbReference type="Gene3D" id="3.80.10.10">
    <property type="entry name" value="Ribonuclease Inhibitor"/>
    <property type="match status" value="2"/>
</dbReference>
<evidence type="ECO:0000313" key="10">
    <source>
        <dbReference type="EMBL" id="KAJ4775203.1"/>
    </source>
</evidence>
<dbReference type="InterPro" id="IPR013210">
    <property type="entry name" value="LRR_N_plant-typ"/>
</dbReference>
<dbReference type="EMBL" id="JAMFTS010000003">
    <property type="protein sequence ID" value="KAJ4775203.1"/>
    <property type="molecule type" value="Genomic_DNA"/>
</dbReference>
<dbReference type="FunFam" id="3.80.10.10:FF:000379">
    <property type="entry name" value="Protein NSP-INTERACTING KINASE 2"/>
    <property type="match status" value="1"/>
</dbReference>
<proteinExistence type="predicted"/>
<dbReference type="Pfam" id="PF00560">
    <property type="entry name" value="LRR_1"/>
    <property type="match status" value="2"/>
</dbReference>
<dbReference type="PROSITE" id="PS50011">
    <property type="entry name" value="PROTEIN_KINASE_DOM"/>
    <property type="match status" value="1"/>
</dbReference>
<dbReference type="InterPro" id="IPR046959">
    <property type="entry name" value="PRK1-6/SRF4-like"/>
</dbReference>
<comment type="caution">
    <text evidence="10">The sequence shown here is derived from an EMBL/GenBank/DDBJ whole genome shotgun (WGS) entry which is preliminary data.</text>
</comment>
<evidence type="ECO:0000256" key="7">
    <source>
        <dbReference type="SAM" id="Phobius"/>
    </source>
</evidence>
<keyword evidence="3 7" id="KW-0812">Transmembrane</keyword>
<keyword evidence="10" id="KW-0675">Receptor</keyword>
<feature type="domain" description="Protein kinase" evidence="9">
    <location>
        <begin position="402"/>
        <end position="673"/>
    </location>
</feature>
<accession>A0AAV8EAD6</accession>
<dbReference type="Pfam" id="PF07714">
    <property type="entry name" value="PK_Tyr_Ser-Thr"/>
    <property type="match status" value="1"/>
</dbReference>
<comment type="subcellular location">
    <subcellularLocation>
        <location evidence="1">Membrane</location>
    </subcellularLocation>
</comment>
<keyword evidence="10" id="KW-0418">Kinase</keyword>
<evidence type="ECO:0000256" key="1">
    <source>
        <dbReference type="ARBA" id="ARBA00004370"/>
    </source>
</evidence>
<dbReference type="GO" id="GO:0004672">
    <property type="term" value="F:protein kinase activity"/>
    <property type="evidence" value="ECO:0007669"/>
    <property type="project" value="InterPro"/>
</dbReference>
<keyword evidence="11" id="KW-1185">Reference proteome</keyword>
<evidence type="ECO:0000256" key="5">
    <source>
        <dbReference type="ARBA" id="ARBA00022989"/>
    </source>
</evidence>
<dbReference type="SMART" id="SM00369">
    <property type="entry name" value="LRR_TYP"/>
    <property type="match status" value="3"/>
</dbReference>
<dbReference type="FunFam" id="3.30.200.20:FF:000371">
    <property type="entry name" value="Protein NSP-INTERACTING KINASE 2"/>
    <property type="match status" value="1"/>
</dbReference>
<dbReference type="Pfam" id="PF08263">
    <property type="entry name" value="LRRNT_2"/>
    <property type="match status" value="1"/>
</dbReference>
<dbReference type="AlphaFoldDB" id="A0AAV8EAD6"/>
<dbReference type="PANTHER" id="PTHR48007:SF65">
    <property type="entry name" value="OS01G0577600 PROTEIN"/>
    <property type="match status" value="1"/>
</dbReference>
<dbReference type="PANTHER" id="PTHR48007">
    <property type="entry name" value="LEUCINE-RICH REPEAT RECEPTOR-LIKE PROTEIN KINASE PXC1"/>
    <property type="match status" value="1"/>
</dbReference>
<evidence type="ECO:0000256" key="3">
    <source>
        <dbReference type="ARBA" id="ARBA00022692"/>
    </source>
</evidence>
<evidence type="ECO:0000256" key="4">
    <source>
        <dbReference type="ARBA" id="ARBA00022737"/>
    </source>
</evidence>
<dbReference type="SUPFAM" id="SSF52058">
    <property type="entry name" value="L domain-like"/>
    <property type="match status" value="1"/>
</dbReference>
<keyword evidence="10" id="KW-0808">Transferase</keyword>
<keyword evidence="4" id="KW-0677">Repeat</keyword>
<dbReference type="GO" id="GO:0005524">
    <property type="term" value="F:ATP binding"/>
    <property type="evidence" value="ECO:0007669"/>
    <property type="project" value="InterPro"/>
</dbReference>
<evidence type="ECO:0000259" key="9">
    <source>
        <dbReference type="PROSITE" id="PS50011"/>
    </source>
</evidence>
<dbReference type="InterPro" id="IPR000719">
    <property type="entry name" value="Prot_kinase_dom"/>
</dbReference>
<name>A0AAV8EAD6_9POAL</name>
<dbReference type="CDD" id="cd12087">
    <property type="entry name" value="TM_EGFR-like"/>
    <property type="match status" value="1"/>
</dbReference>
<feature type="signal peptide" evidence="8">
    <location>
        <begin position="1"/>
        <end position="24"/>
    </location>
</feature>
<keyword evidence="5 7" id="KW-1133">Transmembrane helix</keyword>
<dbReference type="GO" id="GO:0016020">
    <property type="term" value="C:membrane"/>
    <property type="evidence" value="ECO:0007669"/>
    <property type="project" value="UniProtKB-SubCell"/>
</dbReference>
<evidence type="ECO:0000313" key="11">
    <source>
        <dbReference type="Proteomes" id="UP001140206"/>
    </source>
</evidence>
<gene>
    <name evidence="10" type="ORF">LUZ62_059460</name>
</gene>
<dbReference type="Gene3D" id="1.10.510.10">
    <property type="entry name" value="Transferase(Phosphotransferase) domain 1"/>
    <property type="match status" value="1"/>
</dbReference>
<dbReference type="Proteomes" id="UP001140206">
    <property type="component" value="Chromosome 3"/>
</dbReference>
<dbReference type="InterPro" id="IPR011009">
    <property type="entry name" value="Kinase-like_dom_sf"/>
</dbReference>
<keyword evidence="2" id="KW-0433">Leucine-rich repeat</keyword>
<sequence>MASSPTFLHLYLLVLFLSCASASALPNPELSSLMALKESLDPQHHVLSTWTNNGEPCSGTFVGVACNIHGKVTSISLQGMGLSGSISPAIAGLRSLTGLYLHYNRLTGEIPREVGNLTLLSDFYLDVNRLQGSIPVEIGSLGNLQVLQLGYNRLTGNIPTQLGRLKKLSVLTLQYNQLTGAVPASLGDLPNLMRLDLSFNHLFGSIPAKLVQAPLLTVLDLRNNSLSGDVPSGLKRLNGGFQFANNKGLCGAGFDTLKLCPSSEPLDNPSKPEPFGPGLTGLRTQQIPQSANLGSSQCPGGPHCSKTTKSSAGTVIGALVLAIGCAIVGLFTFLWYRRRKQKIGSSLEISDSRLSTDQLKEPTRKSSFPLVSVEYNTSWDMNNLSDSHRFNLEEVEFATQYFSEVNLLGKSIYMGSTYKGILRDGAVVAVRSINRSSCKQEEAEFLKGLKVLTLLRHENVLRLRGFCCSRGRGECFLIYDYAANGSLAQYLDLKSYGGGLGNILDWATRVSIINGIAKGIEYLHNNRANKPSILHQNISAEKILLDLHYVPKLSCVGLHKLLVDDINFSTLKASAAMGYLAPEYATTGRFTEKSDVYAFGLLILQIITGKLDVSAITINGEITVDELQEIIDDTLDGRFSKKEAVKLVQIALDCMSEASSRRPSMEMVVELLS</sequence>
<feature type="chain" id="PRO_5043496583" evidence="8">
    <location>
        <begin position="25"/>
        <end position="673"/>
    </location>
</feature>
<dbReference type="FunFam" id="3.80.10.10:FF:000485">
    <property type="entry name" value="Protein NSP-INTERACTING KINASE 2"/>
    <property type="match status" value="1"/>
</dbReference>
<dbReference type="InterPro" id="IPR001611">
    <property type="entry name" value="Leu-rich_rpt"/>
</dbReference>
<keyword evidence="6 7" id="KW-0472">Membrane</keyword>
<dbReference type="Pfam" id="PF13855">
    <property type="entry name" value="LRR_8"/>
    <property type="match status" value="1"/>
</dbReference>
<keyword evidence="8" id="KW-0732">Signal</keyword>
<dbReference type="InterPro" id="IPR001245">
    <property type="entry name" value="Ser-Thr/Tyr_kinase_cat_dom"/>
</dbReference>
<feature type="transmembrane region" description="Helical" evidence="7">
    <location>
        <begin position="315"/>
        <end position="336"/>
    </location>
</feature>
<organism evidence="10 11">
    <name type="scientific">Rhynchospora pubera</name>
    <dbReference type="NCBI Taxonomy" id="906938"/>
    <lineage>
        <taxon>Eukaryota</taxon>
        <taxon>Viridiplantae</taxon>
        <taxon>Streptophyta</taxon>
        <taxon>Embryophyta</taxon>
        <taxon>Tracheophyta</taxon>
        <taxon>Spermatophyta</taxon>
        <taxon>Magnoliopsida</taxon>
        <taxon>Liliopsida</taxon>
        <taxon>Poales</taxon>
        <taxon>Cyperaceae</taxon>
        <taxon>Cyperoideae</taxon>
        <taxon>Rhynchosporeae</taxon>
        <taxon>Rhynchospora</taxon>
    </lineage>
</organism>
<dbReference type="Gene3D" id="3.30.200.20">
    <property type="entry name" value="Phosphorylase Kinase, domain 1"/>
    <property type="match status" value="1"/>
</dbReference>
<dbReference type="SUPFAM" id="SSF56112">
    <property type="entry name" value="Protein kinase-like (PK-like)"/>
    <property type="match status" value="1"/>
</dbReference>